<proteinExistence type="predicted"/>
<evidence type="ECO:0000256" key="1">
    <source>
        <dbReference type="SAM" id="Phobius"/>
    </source>
</evidence>
<dbReference type="eggNOG" id="ENOG5031XJT">
    <property type="taxonomic scope" value="Bacteria"/>
</dbReference>
<accession>Q6AD72</accession>
<organism evidence="2 3">
    <name type="scientific">Leifsonia xyli subsp. xyli (strain CTCB07)</name>
    <dbReference type="NCBI Taxonomy" id="281090"/>
    <lineage>
        <taxon>Bacteria</taxon>
        <taxon>Bacillati</taxon>
        <taxon>Actinomycetota</taxon>
        <taxon>Actinomycetes</taxon>
        <taxon>Micrococcales</taxon>
        <taxon>Microbacteriaceae</taxon>
        <taxon>Leifsonia</taxon>
    </lineage>
</organism>
<dbReference type="AlphaFoldDB" id="Q6AD72"/>
<evidence type="ECO:0000313" key="2">
    <source>
        <dbReference type="EMBL" id="AAT89672.1"/>
    </source>
</evidence>
<keyword evidence="1" id="KW-0812">Transmembrane</keyword>
<reference evidence="2 3" key="1">
    <citation type="journal article" date="2004" name="Mol. Plant Microbe Interact.">
        <title>The genome sequence of the Gram-positive sugarcane pathogen Leifsonia xyli subsp. xyli.</title>
        <authorList>
            <person name="Monteiro-Vitorello C.B."/>
            <person name="Camargo L.E.A."/>
            <person name="Van Sluys M.A."/>
            <person name="Kitajima J.P."/>
            <person name="Truffi D."/>
            <person name="do Amaral A.M."/>
            <person name="Harakava R."/>
            <person name="de Oliveira J.C.F."/>
            <person name="Wood D."/>
            <person name="de Oliveira M.C."/>
            <person name="Miyaki C.Y."/>
            <person name="Takita M.A."/>
            <person name="da Silva A.C.R."/>
            <person name="Furlan L.R."/>
            <person name="Carraro D.M."/>
            <person name="Camarotte G."/>
            <person name="Almeida N.F. Jr."/>
            <person name="Carrer H."/>
            <person name="Coutinho L.L."/>
            <person name="El-Dorry H.A."/>
            <person name="Ferro M.I.T."/>
            <person name="Gagliardi P.R."/>
            <person name="Giglioti E."/>
            <person name="Goldman M.H.S."/>
            <person name="Goldman G.H."/>
            <person name="Kimura E.T."/>
            <person name="Ferro E.S."/>
            <person name="Kuramae E.E."/>
            <person name="Lemos E.G.M."/>
            <person name="Lemos M.V.F."/>
            <person name="Mauro S.M.Z."/>
            <person name="Machado M.A."/>
            <person name="Marino C.L."/>
            <person name="Menck C.F."/>
            <person name="Nunes L.R."/>
            <person name="Oliveira R.C."/>
            <person name="Pereira G.G."/>
            <person name="Siqueira W."/>
            <person name="de Souza A.A."/>
            <person name="Tsai S.M."/>
            <person name="Zanca A.S."/>
            <person name="Simpson A.J.G."/>
            <person name="Brumbley S.M."/>
            <person name="Setubal J.C."/>
        </authorList>
    </citation>
    <scope>NUCLEOTIDE SEQUENCE [LARGE SCALE GENOMIC DNA]</scope>
    <source>
        <strain evidence="2 3">CTCB07</strain>
    </source>
</reference>
<sequence length="156" mass="16220">MVLTGRIVIVTQESAVPRARRVAIAASTVPVLIALSGCSVVSMFAPHVQSAIFDTAKDFEAAGTARFGSPGFVPGDATVIRVDYDTNTGETILTYTSPTHVLAGTCKAETAMPKPKVQDSWWPISGLPEKASDCGGGWSAFVLGDQTYAAKAASGK</sequence>
<dbReference type="HOGENOM" id="CLU_142181_0_0_11"/>
<keyword evidence="3" id="KW-1185">Reference proteome</keyword>
<protein>
    <submittedName>
        <fullName evidence="2">Uncharacterized protein</fullName>
    </submittedName>
</protein>
<dbReference type="KEGG" id="lxx:Lxx19520"/>
<keyword evidence="1" id="KW-0472">Membrane</keyword>
<name>Q6AD72_LEIXX</name>
<evidence type="ECO:0000313" key="3">
    <source>
        <dbReference type="Proteomes" id="UP000001306"/>
    </source>
</evidence>
<dbReference type="Proteomes" id="UP000001306">
    <property type="component" value="Chromosome"/>
</dbReference>
<dbReference type="EMBL" id="AE016822">
    <property type="protein sequence ID" value="AAT89672.1"/>
    <property type="molecule type" value="Genomic_DNA"/>
</dbReference>
<gene>
    <name evidence="2" type="ordered locus">Lxx19520</name>
</gene>
<feature type="transmembrane region" description="Helical" evidence="1">
    <location>
        <begin position="22"/>
        <end position="45"/>
    </location>
</feature>
<dbReference type="STRING" id="281090.Lxx19520"/>
<keyword evidence="1" id="KW-1133">Transmembrane helix</keyword>